<name>A0ABV4RBE1_9ACTN</name>
<evidence type="ECO:0000256" key="3">
    <source>
        <dbReference type="PROSITE-ProRule" id="PRU00289"/>
    </source>
</evidence>
<keyword evidence="2 3" id="KW-0067">ATP-binding</keyword>
<reference evidence="6 7" key="1">
    <citation type="submission" date="2023-11" db="EMBL/GenBank/DDBJ databases">
        <title>Actinomadura monticuli sp. nov., isolated from volcanic ash.</title>
        <authorList>
            <person name="Lee S.D."/>
            <person name="Yang H."/>
            <person name="Kim I.S."/>
        </authorList>
    </citation>
    <scope>NUCLEOTIDE SEQUENCE [LARGE SCALE GENOMIC DNA]</scope>
    <source>
        <strain evidence="6 7">DSM 45346</strain>
    </source>
</reference>
<dbReference type="PANTHER" id="PTHR22683">
    <property type="entry name" value="SPORULATION PROTEIN RELATED"/>
    <property type="match status" value="1"/>
</dbReference>
<evidence type="ECO:0000256" key="2">
    <source>
        <dbReference type="ARBA" id="ARBA00022840"/>
    </source>
</evidence>
<evidence type="ECO:0000256" key="4">
    <source>
        <dbReference type="SAM" id="MobiDB-lite"/>
    </source>
</evidence>
<evidence type="ECO:0000313" key="6">
    <source>
        <dbReference type="EMBL" id="MFA1559410.1"/>
    </source>
</evidence>
<dbReference type="Pfam" id="PF01580">
    <property type="entry name" value="FtsK_SpoIIIE"/>
    <property type="match status" value="1"/>
</dbReference>
<dbReference type="Gene3D" id="3.40.50.300">
    <property type="entry name" value="P-loop containing nucleotide triphosphate hydrolases"/>
    <property type="match status" value="1"/>
</dbReference>
<evidence type="ECO:0000259" key="5">
    <source>
        <dbReference type="PROSITE" id="PS50901"/>
    </source>
</evidence>
<evidence type="ECO:0000256" key="1">
    <source>
        <dbReference type="ARBA" id="ARBA00022741"/>
    </source>
</evidence>
<comment type="caution">
    <text evidence="6">The sequence shown here is derived from an EMBL/GenBank/DDBJ whole genome shotgun (WGS) entry which is preliminary data.</text>
</comment>
<dbReference type="Proteomes" id="UP001569904">
    <property type="component" value="Unassembled WGS sequence"/>
</dbReference>
<feature type="binding site" evidence="3">
    <location>
        <begin position="328"/>
        <end position="335"/>
    </location>
    <ligand>
        <name>ATP</name>
        <dbReference type="ChEBI" id="CHEBI:30616"/>
    </ligand>
</feature>
<dbReference type="InterPro" id="IPR050206">
    <property type="entry name" value="FtsK/SpoIIIE/SftA"/>
</dbReference>
<accession>A0ABV4RBE1</accession>
<dbReference type="EMBL" id="JAXCEH010000055">
    <property type="protein sequence ID" value="MFA1559410.1"/>
    <property type="molecule type" value="Genomic_DNA"/>
</dbReference>
<dbReference type="RefSeq" id="WP_371946427.1">
    <property type="nucleotide sequence ID" value="NZ_JAXCEH010000055.1"/>
</dbReference>
<proteinExistence type="predicted"/>
<dbReference type="InterPro" id="IPR002543">
    <property type="entry name" value="FtsK_dom"/>
</dbReference>
<protein>
    <submittedName>
        <fullName evidence="6">FtsK/SpoIIIE domain-containing protein</fullName>
    </submittedName>
</protein>
<feature type="region of interest" description="Disordered" evidence="4">
    <location>
        <begin position="625"/>
        <end position="647"/>
    </location>
</feature>
<keyword evidence="1 3" id="KW-0547">Nucleotide-binding</keyword>
<sequence>MALPDGHTADVVQLHKPDRAAAVVDTATDDTEEVLEGEIVPVAAAGPVDVRPDTLSEMTAAARMAGYRAMEIVKRPDVVAAAVLRHELRYGVPGALRCLGMFWQWVCARELDAQLATNPRLVLDVRQTRKKAAASTAATVAAGGAASWVLLSPLVPVAGLLLVLALTGAAERRYLASLRGGADTGRKALGTHPGSKAVRRAVADAKLGKADDIRVIGPITRVAGAWEAMVELPAGTTAKHAAKRRAELASSIGVDVVQLAVDPVKGHAGRIGLWVADTDPMQGDAVTSPLVNRRDPVDFWTGRVFAGRDARGRAVEFSLVERSYLIGGEPGGGKSVAANNVLAFAALDPYVELWLADGKGGFDLADWEPVAHRVLERPEHGLIMSMVADLQEEMARRYALLRKAGERKLTRDVAARLGLHPIVFHVDEIQKFSLGDGDAKQGKEFITGIADLVGRGRAAGMITGTITQRPAADVVPTRLRDILSIRWALRCTTPDASDTILGSGRAGQGYSAAVFDATQRGAGYVLAEGADPVQTRSAYLSDDEVAGIARRAYALREEAGTLPATADRPDVRLLTAVLDAMGRHPKGAHTAEMLPALTRRPEFGGWDAAKLAGALKPLGVTPRQVDLDGRNRNGYRRDDVTSALDRL</sequence>
<keyword evidence="7" id="KW-1185">Reference proteome</keyword>
<organism evidence="6 7">
    <name type="scientific">Actinomadura chokoriensis</name>
    <dbReference type="NCBI Taxonomy" id="454156"/>
    <lineage>
        <taxon>Bacteria</taxon>
        <taxon>Bacillati</taxon>
        <taxon>Actinomycetota</taxon>
        <taxon>Actinomycetes</taxon>
        <taxon>Streptosporangiales</taxon>
        <taxon>Thermomonosporaceae</taxon>
        <taxon>Actinomadura</taxon>
    </lineage>
</organism>
<dbReference type="SUPFAM" id="SSF52540">
    <property type="entry name" value="P-loop containing nucleoside triphosphate hydrolases"/>
    <property type="match status" value="1"/>
</dbReference>
<dbReference type="PROSITE" id="PS50901">
    <property type="entry name" value="FTSK"/>
    <property type="match status" value="1"/>
</dbReference>
<dbReference type="PANTHER" id="PTHR22683:SF41">
    <property type="entry name" value="DNA TRANSLOCASE FTSK"/>
    <property type="match status" value="1"/>
</dbReference>
<dbReference type="InterPro" id="IPR027417">
    <property type="entry name" value="P-loop_NTPase"/>
</dbReference>
<evidence type="ECO:0000313" key="7">
    <source>
        <dbReference type="Proteomes" id="UP001569904"/>
    </source>
</evidence>
<gene>
    <name evidence="6" type="ORF">SM436_37455</name>
</gene>
<feature type="domain" description="FtsK" evidence="5">
    <location>
        <begin position="312"/>
        <end position="498"/>
    </location>
</feature>